<dbReference type="RefSeq" id="WP_153535754.1">
    <property type="nucleotide sequence ID" value="NZ_WEGH01000003.1"/>
</dbReference>
<accession>A0A7K0BZ65</accession>
<dbReference type="OrthoDB" id="8456019at2"/>
<comment type="caution">
    <text evidence="1">The sequence shown here is derived from an EMBL/GenBank/DDBJ whole genome shotgun (WGS) entry which is preliminary data.</text>
</comment>
<gene>
    <name evidence="1" type="ORF">ACRB68_45660</name>
</gene>
<name>A0A7K0BZ65_9ACTN</name>
<reference evidence="1 2" key="1">
    <citation type="submission" date="2019-10" db="EMBL/GenBank/DDBJ databases">
        <title>Actinomadura rubteroloni sp. nov. and Actinomadura macrotermitis sp. nov., isolated from the gut of fungus growing-termite Macrotermes natalensis.</title>
        <authorList>
            <person name="Benndorf R."/>
            <person name="Martin K."/>
            <person name="Kuefner M."/>
            <person name="De Beer W."/>
            <person name="Kaster A.-K."/>
            <person name="Vollmers J."/>
            <person name="Poulsen M."/>
            <person name="Beemelmanns C."/>
        </authorList>
    </citation>
    <scope>NUCLEOTIDE SEQUENCE [LARGE SCALE GENOMIC DNA]</scope>
    <source>
        <strain evidence="1 2">RB68</strain>
    </source>
</reference>
<dbReference type="EMBL" id="WEGH01000003">
    <property type="protein sequence ID" value="MQY06478.1"/>
    <property type="molecule type" value="Genomic_DNA"/>
</dbReference>
<proteinExistence type="predicted"/>
<evidence type="ECO:0000313" key="1">
    <source>
        <dbReference type="EMBL" id="MQY06478.1"/>
    </source>
</evidence>
<dbReference type="AlphaFoldDB" id="A0A7K0BZ65"/>
<protein>
    <submittedName>
        <fullName evidence="1">Uncharacterized protein</fullName>
    </submittedName>
</protein>
<keyword evidence="2" id="KW-1185">Reference proteome</keyword>
<sequence>MTNPSVPFGRWRLRGGRYEKAGLPVEALPEFARYERLVIDVAKGLYKRRHRERVRAPRGFTDNFELRLTDIQPGSVIPVLEAPATPEDALFNGVDSSIFEEARILIQDTLRSIHQQGKIPPSFPPQALKEFSRFGRSLQDDETLEFDPGTNHSAIYTQSIRRTIQEIADLDRFEVETILIGQVVSIMADRSAFEFRVGREGKTVSGHFSSDEIVRELKAYLDSSSMAPTVSISCVALQSGDRQIVEIQDVLGIEPVLPEEWNSRLREIEGLPDGWLDGDGMSISRRVLRQAESLLLDFLDSGIEKPRIYPMPSGGVQFEWLLELAEVSAEILPSGQVSLFAFSKLDEEREFELETSWSETSNINNFIRRSLDELAE</sequence>
<organism evidence="1 2">
    <name type="scientific">Actinomadura macrotermitis</name>
    <dbReference type="NCBI Taxonomy" id="2585200"/>
    <lineage>
        <taxon>Bacteria</taxon>
        <taxon>Bacillati</taxon>
        <taxon>Actinomycetota</taxon>
        <taxon>Actinomycetes</taxon>
        <taxon>Streptosporangiales</taxon>
        <taxon>Thermomonosporaceae</taxon>
        <taxon>Actinomadura</taxon>
    </lineage>
</organism>
<dbReference type="Proteomes" id="UP000487268">
    <property type="component" value="Unassembled WGS sequence"/>
</dbReference>
<evidence type="ECO:0000313" key="2">
    <source>
        <dbReference type="Proteomes" id="UP000487268"/>
    </source>
</evidence>